<feature type="domain" description="DUF6705" evidence="1">
    <location>
        <begin position="19"/>
        <end position="161"/>
    </location>
</feature>
<gene>
    <name evidence="2" type="ORF">BST97_09430</name>
</gene>
<evidence type="ECO:0000313" key="2">
    <source>
        <dbReference type="EMBL" id="ARN78195.1"/>
    </source>
</evidence>
<dbReference type="InterPro" id="IPR046551">
    <property type="entry name" value="DUF6705"/>
</dbReference>
<sequence length="217" mass="25388">MDKNKLMIKTMSKFLILKLLFLLTLMSSFTLHSQVILPLDSIGFMPSPTPVKYYSDVNNEMDFFVGTWLYTEGSTTLKIHFKKETRVDWGDHFTDLLVGEYQYIENGVEMINTLDMIDSRNGYEHIIDGRIRVTKCSWLPTSECRDGQVKFFLGLSDPNNEMTTATLIIHESYRDINDRRDAIRAYIIFTSHQTLDPGETYDPPTMPWQKEYRMVRQ</sequence>
<dbReference type="Pfam" id="PF20448">
    <property type="entry name" value="DUF6705"/>
    <property type="match status" value="1"/>
</dbReference>
<reference evidence="2 3" key="1">
    <citation type="submission" date="2016-11" db="EMBL/GenBank/DDBJ databases">
        <title>Trade-off between light-utilization and light-protection in marine flavobacteria.</title>
        <authorList>
            <person name="Kumagai Y."/>
        </authorList>
    </citation>
    <scope>NUCLEOTIDE SEQUENCE [LARGE SCALE GENOMIC DNA]</scope>
    <source>
        <strain evidence="2 3">JCM 13191</strain>
    </source>
</reference>
<accession>A0A1W6MKS9</accession>
<protein>
    <recommendedName>
        <fullName evidence="1">DUF6705 domain-containing protein</fullName>
    </recommendedName>
</protein>
<name>A0A1W6MKS9_9FLAO</name>
<dbReference type="AlphaFoldDB" id="A0A1W6MKS9"/>
<keyword evidence="3" id="KW-1185">Reference proteome</keyword>
<dbReference type="EMBL" id="CP019344">
    <property type="protein sequence ID" value="ARN78195.1"/>
    <property type="molecule type" value="Genomic_DNA"/>
</dbReference>
<organism evidence="2 3">
    <name type="scientific">Nonlabens spongiae</name>
    <dbReference type="NCBI Taxonomy" id="331648"/>
    <lineage>
        <taxon>Bacteria</taxon>
        <taxon>Pseudomonadati</taxon>
        <taxon>Bacteroidota</taxon>
        <taxon>Flavobacteriia</taxon>
        <taxon>Flavobacteriales</taxon>
        <taxon>Flavobacteriaceae</taxon>
        <taxon>Nonlabens</taxon>
    </lineage>
</organism>
<dbReference type="STRING" id="331648.BST97_09430"/>
<evidence type="ECO:0000313" key="3">
    <source>
        <dbReference type="Proteomes" id="UP000193431"/>
    </source>
</evidence>
<evidence type="ECO:0000259" key="1">
    <source>
        <dbReference type="Pfam" id="PF20448"/>
    </source>
</evidence>
<dbReference type="Proteomes" id="UP000193431">
    <property type="component" value="Chromosome"/>
</dbReference>
<proteinExistence type="predicted"/>